<evidence type="ECO:0000313" key="6">
    <source>
        <dbReference type="Proteomes" id="UP000046680"/>
    </source>
</evidence>
<dbReference type="Proteomes" id="UP000038802">
    <property type="component" value="Unassembled WGS sequence"/>
</dbReference>
<dbReference type="EMBL" id="CSBK01000310">
    <property type="protein sequence ID" value="COX24389.1"/>
    <property type="molecule type" value="Genomic_DNA"/>
</dbReference>
<gene>
    <name evidence="1" type="ORF">ERS007657_00300</name>
    <name evidence="2" type="ORF">ERS007703_02656</name>
    <name evidence="3" type="ORF">ERS007739_00931</name>
</gene>
<organism evidence="2 4">
    <name type="scientific">Mycobacterium tuberculosis</name>
    <dbReference type="NCBI Taxonomy" id="1773"/>
    <lineage>
        <taxon>Bacteria</taxon>
        <taxon>Bacillati</taxon>
        <taxon>Actinomycetota</taxon>
        <taxon>Actinomycetes</taxon>
        <taxon>Mycobacteriales</taxon>
        <taxon>Mycobacteriaceae</taxon>
        <taxon>Mycobacterium</taxon>
        <taxon>Mycobacterium tuberculosis complex</taxon>
    </lineage>
</organism>
<evidence type="ECO:0000313" key="1">
    <source>
        <dbReference type="EMBL" id="CFR66104.1"/>
    </source>
</evidence>
<dbReference type="AlphaFoldDB" id="A0A0T7PBF7"/>
<evidence type="ECO:0000313" key="4">
    <source>
        <dbReference type="Proteomes" id="UP000038802"/>
    </source>
</evidence>
<evidence type="ECO:0000313" key="2">
    <source>
        <dbReference type="EMBL" id="COW06184.1"/>
    </source>
</evidence>
<name>A0A0T7PBF7_MYCTX</name>
<accession>A0A0T7PBF7</accession>
<proteinExistence type="predicted"/>
<dbReference type="EMBL" id="CGCX01000059">
    <property type="protein sequence ID" value="CFR66104.1"/>
    <property type="molecule type" value="Genomic_DNA"/>
</dbReference>
<dbReference type="EMBL" id="CSAE01000302">
    <property type="protein sequence ID" value="COW06184.1"/>
    <property type="molecule type" value="Genomic_DNA"/>
</dbReference>
<dbReference type="Proteomes" id="UP000039021">
    <property type="component" value="Unassembled WGS sequence"/>
</dbReference>
<reference evidence="2" key="2">
    <citation type="submission" date="2015-03" db="EMBL/GenBank/DDBJ databases">
        <authorList>
            <person name="Murphy D."/>
        </authorList>
    </citation>
    <scope>NUCLEOTIDE SEQUENCE [LARGE SCALE GENOMIC DNA]</scope>
    <source>
        <strain evidence="2">K00500041</strain>
    </source>
</reference>
<evidence type="ECO:0000313" key="3">
    <source>
        <dbReference type="EMBL" id="COX24389.1"/>
    </source>
</evidence>
<sequence>MTIKMTSNITAIASSIEARSRAPASVRSATVAAGPVTFAVNVVPATVRFTMRSTSV</sequence>
<dbReference type="Proteomes" id="UP000046680">
    <property type="component" value="Unassembled WGS sequence"/>
</dbReference>
<reference evidence="3" key="1">
    <citation type="submission" date="2015-03" db="EMBL/GenBank/DDBJ databases">
        <authorList>
            <consortium name="Pathogen Informatics"/>
            <person name="Murphy D."/>
        </authorList>
    </citation>
    <scope>NUCLEOTIDE SEQUENCE</scope>
    <source>
        <strain evidence="3">N09902308</strain>
    </source>
</reference>
<protein>
    <submittedName>
        <fullName evidence="2">Uncharacterized protein</fullName>
    </submittedName>
</protein>
<evidence type="ECO:0000313" key="5">
    <source>
        <dbReference type="Proteomes" id="UP000039021"/>
    </source>
</evidence>
<reference evidence="4 5" key="3">
    <citation type="submission" date="2015-03" db="EMBL/GenBank/DDBJ databases">
        <authorList>
            <consortium name="Pathogen Informatics"/>
        </authorList>
    </citation>
    <scope>NUCLEOTIDE SEQUENCE [LARGE SCALE GENOMIC DNA]</scope>
    <source>
        <strain evidence="1 6">C09601061</strain>
        <strain evidence="4">K00500041</strain>
        <strain evidence="5">N09902308</strain>
    </source>
</reference>